<dbReference type="PANTHER" id="PTHR28096:SF1">
    <property type="entry name" value="PROTEIN FAF1"/>
    <property type="match status" value="1"/>
</dbReference>
<proteinExistence type="predicted"/>
<feature type="region of interest" description="Disordered" evidence="1">
    <location>
        <begin position="209"/>
        <end position="321"/>
    </location>
</feature>
<dbReference type="EMBL" id="KZ454987">
    <property type="protein sequence ID" value="PKI85981.1"/>
    <property type="molecule type" value="Genomic_DNA"/>
</dbReference>
<dbReference type="STRING" id="2020962.A0A2N1JHG6"/>
<feature type="compositionally biased region" description="Polar residues" evidence="1">
    <location>
        <begin position="118"/>
        <end position="128"/>
    </location>
</feature>
<reference evidence="2 3" key="1">
    <citation type="submission" date="2017-10" db="EMBL/GenBank/DDBJ databases">
        <title>A novel species of cold-tolerant Malassezia isolated from bats.</title>
        <authorList>
            <person name="Lorch J.M."/>
            <person name="Palmer J.M."/>
            <person name="Vanderwolf K.J."/>
            <person name="Schmidt K.Z."/>
            <person name="Verant M.L."/>
            <person name="Weller T.J."/>
            <person name="Blehert D.S."/>
        </authorList>
    </citation>
    <scope>NUCLEOTIDE SEQUENCE [LARGE SCALE GENOMIC DNA]</scope>
    <source>
        <strain evidence="2 3">NWHC:44797-103</strain>
    </source>
</reference>
<gene>
    <name evidence="2" type="ORF">MVES_000154</name>
</gene>
<accession>A0A2N1JHG6</accession>
<evidence type="ECO:0000313" key="3">
    <source>
        <dbReference type="Proteomes" id="UP000232875"/>
    </source>
</evidence>
<sequence length="321" mass="35549">MGEAAQLRALQRQFYEQFDVPFSKEEDESDTNSSSAMHGPDETDEDESESNDDEFDDNENLIETATEIPKMRAVTAPERRVPETVVFNDPRQGANSDPSPEQARKHFMSSKIEKINIDSVQRSQTPSNEQDEEGDADMRANDRKLSALLSTTLFAPGSTSLNKKRKLTTTTNENLARIVELSNVDTIGGAKAAPGTQFGEKTLKAQELGKMPARIRSGIRRAAGERRDREMETQKELGLWDPKQHKKSRMSQGTSTERGTKSVQTKHRERGIGSGIGKYRGGTLHLSSAEVRNMQGPKTTTRDGGKRRGSQGGKRGGGRRQ</sequence>
<evidence type="ECO:0000313" key="2">
    <source>
        <dbReference type="EMBL" id="PKI85981.1"/>
    </source>
</evidence>
<dbReference type="OrthoDB" id="5556956at2759"/>
<feature type="compositionally biased region" description="Polar residues" evidence="1">
    <location>
        <begin position="250"/>
        <end position="263"/>
    </location>
</feature>
<name>A0A2N1JHG6_9BASI</name>
<feature type="compositionally biased region" description="Basic and acidic residues" evidence="1">
    <location>
        <begin position="222"/>
        <end position="235"/>
    </location>
</feature>
<feature type="region of interest" description="Disordered" evidence="1">
    <location>
        <begin position="1"/>
        <end position="139"/>
    </location>
</feature>
<dbReference type="Proteomes" id="UP000232875">
    <property type="component" value="Unassembled WGS sequence"/>
</dbReference>
<evidence type="ECO:0000256" key="1">
    <source>
        <dbReference type="SAM" id="MobiDB-lite"/>
    </source>
</evidence>
<dbReference type="PANTHER" id="PTHR28096">
    <property type="entry name" value="PROTEIN FAF1"/>
    <property type="match status" value="1"/>
</dbReference>
<feature type="compositionally biased region" description="Acidic residues" evidence="1">
    <location>
        <begin position="42"/>
        <end position="60"/>
    </location>
</feature>
<protein>
    <submittedName>
        <fullName evidence="2">Uncharacterized protein</fullName>
    </submittedName>
</protein>
<dbReference type="InterPro" id="IPR053030">
    <property type="entry name" value="Ribosomal_biogenesis_FAF1-like"/>
</dbReference>
<dbReference type="GO" id="GO:0000462">
    <property type="term" value="P:maturation of SSU-rRNA from tricistronic rRNA transcript (SSU-rRNA, 5.8S rRNA, LSU-rRNA)"/>
    <property type="evidence" value="ECO:0007669"/>
    <property type="project" value="TreeGrafter"/>
</dbReference>
<dbReference type="GO" id="GO:0005730">
    <property type="term" value="C:nucleolus"/>
    <property type="evidence" value="ECO:0007669"/>
    <property type="project" value="TreeGrafter"/>
</dbReference>
<dbReference type="AlphaFoldDB" id="A0A2N1JHG6"/>
<organism evidence="2 3">
    <name type="scientific">Malassezia vespertilionis</name>
    <dbReference type="NCBI Taxonomy" id="2020962"/>
    <lineage>
        <taxon>Eukaryota</taxon>
        <taxon>Fungi</taxon>
        <taxon>Dikarya</taxon>
        <taxon>Basidiomycota</taxon>
        <taxon>Ustilaginomycotina</taxon>
        <taxon>Malasseziomycetes</taxon>
        <taxon>Malasseziales</taxon>
        <taxon>Malasseziaceae</taxon>
        <taxon>Malassezia</taxon>
    </lineage>
</organism>
<keyword evidence="3" id="KW-1185">Reference proteome</keyword>